<sequence length="300" mass="33174">MYMYLHHISLRNEGHSTHLYSIPYFTTQSRICATMTKRVVNPAFIIMVSVPIAMVLNVFISMNKPSRVVPQSVDLTGDHAYYRPGGTEVSGFKDSTSTYHRSPCPALNALANHGFLPRDGKEITPIHLQQALVQVYNLDNPLAEFLVSSLPAEFSLADLGEHNVVEHDASLVHDDSWKGQDPSSVNVTLAINLLSRGHQLTKTTLAVYRHEREADSTAHTPDFKTTFTMERAVTAYSEAAVMLLVLGNSSSIPTDYARAFLVEERIPGDYKKPSVPISLSQSLWLALQLKTLALLSPVLA</sequence>
<evidence type="ECO:0000259" key="9">
    <source>
        <dbReference type="PROSITE" id="PS51405"/>
    </source>
</evidence>
<keyword evidence="8" id="KW-1133">Transmembrane helix</keyword>
<feature type="transmembrane region" description="Helical" evidence="8">
    <location>
        <begin position="39"/>
        <end position="60"/>
    </location>
</feature>
<dbReference type="Pfam" id="PF01328">
    <property type="entry name" value="Peroxidase_2"/>
    <property type="match status" value="1"/>
</dbReference>
<keyword evidence="3" id="KW-0349">Heme</keyword>
<keyword evidence="4" id="KW-0479">Metal-binding</keyword>
<dbReference type="Proteomes" id="UP000028582">
    <property type="component" value="Unassembled WGS sequence"/>
</dbReference>
<dbReference type="PANTHER" id="PTHR33577:SF9">
    <property type="entry name" value="PEROXIDASE STCC"/>
    <property type="match status" value="1"/>
</dbReference>
<dbReference type="InterPro" id="IPR036851">
    <property type="entry name" value="Chloroperoxidase-like_sf"/>
</dbReference>
<keyword evidence="2" id="KW-0575">Peroxidase</keyword>
<comment type="caution">
    <text evidence="10">The sequence shown here is derived from an EMBL/GenBank/DDBJ whole genome shotgun (WGS) entry which is preliminary data.</text>
</comment>
<comment type="similarity">
    <text evidence="7">Belongs to the chloroperoxidase family.</text>
</comment>
<dbReference type="SUPFAM" id="SSF47571">
    <property type="entry name" value="Cloroperoxidase"/>
    <property type="match status" value="1"/>
</dbReference>
<keyword evidence="6" id="KW-0408">Iron</keyword>
<evidence type="ECO:0000256" key="4">
    <source>
        <dbReference type="ARBA" id="ARBA00022723"/>
    </source>
</evidence>
<dbReference type="PANTHER" id="PTHR33577">
    <property type="entry name" value="STERIGMATOCYSTIN BIOSYNTHESIS PEROXIDASE STCC-RELATED"/>
    <property type="match status" value="1"/>
</dbReference>
<keyword evidence="8" id="KW-0472">Membrane</keyword>
<dbReference type="EMBL" id="ANJA01001035">
    <property type="protein sequence ID" value="ETO80121.1"/>
    <property type="molecule type" value="Genomic_DNA"/>
</dbReference>
<evidence type="ECO:0000313" key="11">
    <source>
        <dbReference type="Proteomes" id="UP000028582"/>
    </source>
</evidence>
<proteinExistence type="inferred from homology"/>
<evidence type="ECO:0000313" key="10">
    <source>
        <dbReference type="EMBL" id="ETO80121.1"/>
    </source>
</evidence>
<evidence type="ECO:0000256" key="7">
    <source>
        <dbReference type="ARBA" id="ARBA00025795"/>
    </source>
</evidence>
<evidence type="ECO:0000256" key="1">
    <source>
        <dbReference type="ARBA" id="ARBA00001970"/>
    </source>
</evidence>
<dbReference type="AlphaFoldDB" id="A0A081AML0"/>
<accession>A0A081AML0</accession>
<dbReference type="OrthoDB" id="407298at2759"/>
<keyword evidence="8" id="KW-0812">Transmembrane</keyword>
<evidence type="ECO:0000256" key="8">
    <source>
        <dbReference type="SAM" id="Phobius"/>
    </source>
</evidence>
<dbReference type="GO" id="GO:0046872">
    <property type="term" value="F:metal ion binding"/>
    <property type="evidence" value="ECO:0007669"/>
    <property type="project" value="UniProtKB-KW"/>
</dbReference>
<dbReference type="InterPro" id="IPR000028">
    <property type="entry name" value="Chloroperoxidase"/>
</dbReference>
<dbReference type="GO" id="GO:0004601">
    <property type="term" value="F:peroxidase activity"/>
    <property type="evidence" value="ECO:0007669"/>
    <property type="project" value="UniProtKB-KW"/>
</dbReference>
<organism evidence="10 11">
    <name type="scientific">Phytophthora nicotianae P1976</name>
    <dbReference type="NCBI Taxonomy" id="1317066"/>
    <lineage>
        <taxon>Eukaryota</taxon>
        <taxon>Sar</taxon>
        <taxon>Stramenopiles</taxon>
        <taxon>Oomycota</taxon>
        <taxon>Peronosporomycetes</taxon>
        <taxon>Peronosporales</taxon>
        <taxon>Peronosporaceae</taxon>
        <taxon>Phytophthora</taxon>
    </lineage>
</organism>
<dbReference type="PROSITE" id="PS51405">
    <property type="entry name" value="HEME_HALOPEROXIDASE"/>
    <property type="match status" value="1"/>
</dbReference>
<reference evidence="10 11" key="1">
    <citation type="submission" date="2013-11" db="EMBL/GenBank/DDBJ databases">
        <title>The Genome Sequence of Phytophthora parasitica P1976.</title>
        <authorList>
            <consortium name="The Broad Institute Genomics Platform"/>
            <person name="Russ C."/>
            <person name="Tyler B."/>
            <person name="Panabieres F."/>
            <person name="Shan W."/>
            <person name="Tripathy S."/>
            <person name="Grunwald N."/>
            <person name="Machado M."/>
            <person name="Johnson C.S."/>
            <person name="Walker B."/>
            <person name="Young S."/>
            <person name="Zeng Q."/>
            <person name="Gargeya S."/>
            <person name="Fitzgerald M."/>
            <person name="Haas B."/>
            <person name="Abouelleil A."/>
            <person name="Allen A.W."/>
            <person name="Alvarado L."/>
            <person name="Arachchi H.M."/>
            <person name="Berlin A.M."/>
            <person name="Chapman S.B."/>
            <person name="Gainer-Dewar J."/>
            <person name="Goldberg J."/>
            <person name="Griggs A."/>
            <person name="Gujja S."/>
            <person name="Hansen M."/>
            <person name="Howarth C."/>
            <person name="Imamovic A."/>
            <person name="Ireland A."/>
            <person name="Larimer J."/>
            <person name="McCowan C."/>
            <person name="Murphy C."/>
            <person name="Pearson M."/>
            <person name="Poon T.W."/>
            <person name="Priest M."/>
            <person name="Roberts A."/>
            <person name="Saif S."/>
            <person name="Shea T."/>
            <person name="Sisk P."/>
            <person name="Sykes S."/>
            <person name="Wortman J."/>
            <person name="Nusbaum C."/>
            <person name="Birren B."/>
        </authorList>
    </citation>
    <scope>NUCLEOTIDE SEQUENCE [LARGE SCALE GENOMIC DNA]</scope>
    <source>
        <strain evidence="10 11">P1976</strain>
    </source>
</reference>
<gene>
    <name evidence="10" type="ORF">F444_05286</name>
</gene>
<evidence type="ECO:0000256" key="6">
    <source>
        <dbReference type="ARBA" id="ARBA00023004"/>
    </source>
</evidence>
<evidence type="ECO:0000256" key="2">
    <source>
        <dbReference type="ARBA" id="ARBA00022559"/>
    </source>
</evidence>
<evidence type="ECO:0000256" key="5">
    <source>
        <dbReference type="ARBA" id="ARBA00023002"/>
    </source>
</evidence>
<feature type="domain" description="Heme haloperoxidase family profile" evidence="9">
    <location>
        <begin position="77"/>
        <end position="284"/>
    </location>
</feature>
<dbReference type="Gene3D" id="1.10.489.10">
    <property type="entry name" value="Chloroperoxidase-like"/>
    <property type="match status" value="1"/>
</dbReference>
<evidence type="ECO:0000256" key="3">
    <source>
        <dbReference type="ARBA" id="ARBA00022617"/>
    </source>
</evidence>
<name>A0A081AML0_PHYNI</name>
<protein>
    <recommendedName>
        <fullName evidence="9">Heme haloperoxidase family profile domain-containing protein</fullName>
    </recommendedName>
</protein>
<comment type="cofactor">
    <cofactor evidence="1">
        <name>heme b</name>
        <dbReference type="ChEBI" id="CHEBI:60344"/>
    </cofactor>
</comment>
<keyword evidence="5" id="KW-0560">Oxidoreductase</keyword>